<evidence type="ECO:0000256" key="2">
    <source>
        <dbReference type="ARBA" id="ARBA00022695"/>
    </source>
</evidence>
<sequence length="113" mass="12908">MITPLKQEMLVWVKERNFQPLKPPSRGPFTVILSTPSAVKVAEVRPQIHHSRVKPTSRNWECIPDLSTLCKLTIQKKQSETPEALGDCNPALVTLEADYAWQKLEESTVQWNK</sequence>
<keyword evidence="4" id="KW-0255">Endonuclease</keyword>
<dbReference type="Proteomes" id="UP000386466">
    <property type="component" value="Unassembled WGS sequence"/>
</dbReference>
<name>A0A485PBF9_LYNPA</name>
<dbReference type="InterPro" id="IPR040643">
    <property type="entry name" value="MLVIN_C"/>
</dbReference>
<dbReference type="GO" id="GO:0016787">
    <property type="term" value="F:hydrolase activity"/>
    <property type="evidence" value="ECO:0007669"/>
    <property type="project" value="UniProtKB-KW"/>
</dbReference>
<protein>
    <recommendedName>
        <fullName evidence="6">Murine leukemia virus integrase C-terminal domain-containing protein</fullName>
    </recommendedName>
</protein>
<gene>
    <name evidence="7" type="ORF">LYPA_23C013898</name>
</gene>
<dbReference type="GO" id="GO:0016779">
    <property type="term" value="F:nucleotidyltransferase activity"/>
    <property type="evidence" value="ECO:0007669"/>
    <property type="project" value="UniProtKB-KW"/>
</dbReference>
<dbReference type="Gene3D" id="2.30.30.850">
    <property type="match status" value="1"/>
</dbReference>
<evidence type="ECO:0000256" key="5">
    <source>
        <dbReference type="ARBA" id="ARBA00022801"/>
    </source>
</evidence>
<accession>A0A485PBF9</accession>
<reference evidence="7 8" key="1">
    <citation type="submission" date="2019-01" db="EMBL/GenBank/DDBJ databases">
        <authorList>
            <person name="Alioto T."/>
            <person name="Alioto T."/>
        </authorList>
    </citation>
    <scope>NUCLEOTIDE SEQUENCE [LARGE SCALE GENOMIC DNA]</scope>
</reference>
<evidence type="ECO:0000256" key="1">
    <source>
        <dbReference type="ARBA" id="ARBA00022679"/>
    </source>
</evidence>
<keyword evidence="8" id="KW-1185">Reference proteome</keyword>
<dbReference type="EMBL" id="CAAGRJ010031399">
    <property type="protein sequence ID" value="VFV42077.1"/>
    <property type="molecule type" value="Genomic_DNA"/>
</dbReference>
<dbReference type="AlphaFoldDB" id="A0A485PBF9"/>
<dbReference type="Pfam" id="PF18697">
    <property type="entry name" value="MLVIN_C"/>
    <property type="match status" value="1"/>
</dbReference>
<keyword evidence="2" id="KW-0548">Nucleotidyltransferase</keyword>
<keyword evidence="3" id="KW-0540">Nuclease</keyword>
<dbReference type="GO" id="GO:0004519">
    <property type="term" value="F:endonuclease activity"/>
    <property type="evidence" value="ECO:0007669"/>
    <property type="project" value="UniProtKB-KW"/>
</dbReference>
<evidence type="ECO:0000313" key="8">
    <source>
        <dbReference type="Proteomes" id="UP000386466"/>
    </source>
</evidence>
<feature type="domain" description="Murine leukemia virus integrase C-terminal" evidence="6">
    <location>
        <begin position="11"/>
        <end position="56"/>
    </location>
</feature>
<keyword evidence="1" id="KW-0808">Transferase</keyword>
<keyword evidence="5" id="KW-0378">Hydrolase</keyword>
<proteinExistence type="predicted"/>
<evidence type="ECO:0000256" key="3">
    <source>
        <dbReference type="ARBA" id="ARBA00022722"/>
    </source>
</evidence>
<evidence type="ECO:0000259" key="6">
    <source>
        <dbReference type="Pfam" id="PF18697"/>
    </source>
</evidence>
<organism evidence="7 8">
    <name type="scientific">Lynx pardinus</name>
    <name type="common">Iberian lynx</name>
    <name type="synonym">Felis pardina</name>
    <dbReference type="NCBI Taxonomy" id="191816"/>
    <lineage>
        <taxon>Eukaryota</taxon>
        <taxon>Metazoa</taxon>
        <taxon>Chordata</taxon>
        <taxon>Craniata</taxon>
        <taxon>Vertebrata</taxon>
        <taxon>Euteleostomi</taxon>
        <taxon>Mammalia</taxon>
        <taxon>Eutheria</taxon>
        <taxon>Laurasiatheria</taxon>
        <taxon>Carnivora</taxon>
        <taxon>Feliformia</taxon>
        <taxon>Felidae</taxon>
        <taxon>Felinae</taxon>
        <taxon>Lynx</taxon>
    </lineage>
</organism>
<evidence type="ECO:0000256" key="4">
    <source>
        <dbReference type="ARBA" id="ARBA00022759"/>
    </source>
</evidence>
<evidence type="ECO:0000313" key="7">
    <source>
        <dbReference type="EMBL" id="VFV42077.1"/>
    </source>
</evidence>